<dbReference type="Gene3D" id="3.40.30.10">
    <property type="entry name" value="Glutaredoxin"/>
    <property type="match status" value="1"/>
</dbReference>
<dbReference type="AlphaFoldDB" id="A0A8C0GFW7"/>
<dbReference type="SUPFAM" id="SSF52833">
    <property type="entry name" value="Thioredoxin-like"/>
    <property type="match status" value="1"/>
</dbReference>
<keyword evidence="1" id="KW-0812">Transmembrane</keyword>
<name>A0A8C0GFW7_CHEAB</name>
<keyword evidence="4" id="KW-1185">Reference proteome</keyword>
<dbReference type="Proteomes" id="UP000694404">
    <property type="component" value="Unplaced"/>
</dbReference>
<feature type="transmembrane region" description="Helical" evidence="1">
    <location>
        <begin position="145"/>
        <end position="164"/>
    </location>
</feature>
<evidence type="ECO:0000259" key="2">
    <source>
        <dbReference type="Pfam" id="PF00085"/>
    </source>
</evidence>
<accession>A0A8C0GFW7</accession>
<keyword evidence="1" id="KW-0472">Membrane</keyword>
<evidence type="ECO:0000313" key="4">
    <source>
        <dbReference type="Proteomes" id="UP000694404"/>
    </source>
</evidence>
<dbReference type="InterPro" id="IPR051766">
    <property type="entry name" value="TXND_domain-containing"/>
</dbReference>
<dbReference type="PANTHER" id="PTHR46135">
    <property type="entry name" value="NME/NM23 FAMILY MEMBER 8"/>
    <property type="match status" value="1"/>
</dbReference>
<proteinExistence type="predicted"/>
<feature type="transmembrane region" description="Helical" evidence="1">
    <location>
        <begin position="115"/>
        <end position="139"/>
    </location>
</feature>
<dbReference type="PANTHER" id="PTHR46135:SF3">
    <property type="entry name" value="NME_NM23 FAMILY MEMBER 8"/>
    <property type="match status" value="1"/>
</dbReference>
<dbReference type="CDD" id="cd02948">
    <property type="entry name" value="TRX_NDPK"/>
    <property type="match status" value="1"/>
</dbReference>
<dbReference type="Pfam" id="PF00085">
    <property type="entry name" value="Thioredoxin"/>
    <property type="match status" value="1"/>
</dbReference>
<feature type="transmembrane region" description="Helical" evidence="1">
    <location>
        <begin position="185"/>
        <end position="205"/>
    </location>
</feature>
<dbReference type="Ensembl" id="ENSCABT00000004492.1">
    <property type="protein sequence ID" value="ENSCABP00000004138.1"/>
    <property type="gene ID" value="ENSCABG00000003119.1"/>
</dbReference>
<reference evidence="3" key="1">
    <citation type="submission" date="2025-08" db="UniProtKB">
        <authorList>
            <consortium name="Ensembl"/>
        </authorList>
    </citation>
    <scope>IDENTIFICATION</scope>
</reference>
<evidence type="ECO:0000256" key="1">
    <source>
        <dbReference type="SAM" id="Phobius"/>
    </source>
</evidence>
<keyword evidence="1" id="KW-1133">Transmembrane helix</keyword>
<protein>
    <recommendedName>
        <fullName evidence="2">Thioredoxin domain-containing protein</fullName>
    </recommendedName>
</protein>
<dbReference type="InterPro" id="IPR017937">
    <property type="entry name" value="Thioredoxin_CS"/>
</dbReference>
<dbReference type="InterPro" id="IPR013766">
    <property type="entry name" value="Thioredoxin_domain"/>
</dbReference>
<feature type="domain" description="Thioredoxin" evidence="2">
    <location>
        <begin position="13"/>
        <end position="103"/>
    </location>
</feature>
<dbReference type="GeneTree" id="ENSGT00940000161182"/>
<dbReference type="PROSITE" id="PS00194">
    <property type="entry name" value="THIOREDOXIN_1"/>
    <property type="match status" value="1"/>
</dbReference>
<reference evidence="3" key="2">
    <citation type="submission" date="2025-09" db="UniProtKB">
        <authorList>
            <consortium name="Ensembl"/>
        </authorList>
    </citation>
    <scope>IDENTIFICATION</scope>
</reference>
<dbReference type="InterPro" id="IPR036249">
    <property type="entry name" value="Thioredoxin-like_sf"/>
</dbReference>
<organism evidence="3 4">
    <name type="scientific">Chelonoidis abingdonii</name>
    <name type="common">Abingdon island giant tortoise</name>
    <name type="synonym">Testudo abingdonii</name>
    <dbReference type="NCBI Taxonomy" id="106734"/>
    <lineage>
        <taxon>Eukaryota</taxon>
        <taxon>Metazoa</taxon>
        <taxon>Chordata</taxon>
        <taxon>Craniata</taxon>
        <taxon>Vertebrata</taxon>
        <taxon>Euteleostomi</taxon>
        <taxon>Archelosauria</taxon>
        <taxon>Testudinata</taxon>
        <taxon>Testudines</taxon>
        <taxon>Cryptodira</taxon>
        <taxon>Durocryptodira</taxon>
        <taxon>Testudinoidea</taxon>
        <taxon>Testudinidae</taxon>
        <taxon>Chelonoidis</taxon>
    </lineage>
</organism>
<evidence type="ECO:0000313" key="3">
    <source>
        <dbReference type="Ensembl" id="ENSCABP00000004138.1"/>
    </source>
</evidence>
<sequence>EILNSGFVLSQAVITNQSQWDEMLLTKGVTVIDVYQAWCGPCKAVVNLFRKLKNEHGEDDLLHFAVAEADSIVTLQTFRDKCEPVFLFCVDGKIIAIVRGTNAPLLSKTIINLNFFITFAWSLHVVLFLFLLLFMFHFYFCGYHYLYHELALVLIQMILVILQTDLYAKERFFTNKTITSIKTNFIFISLFIFILSVLDIFLIYFTKGSRE</sequence>